<evidence type="ECO:0000256" key="1">
    <source>
        <dbReference type="SAM" id="MobiDB-lite"/>
    </source>
</evidence>
<dbReference type="EMBL" id="JAAXKY010000149">
    <property type="protein sequence ID" value="NMH81454.1"/>
    <property type="molecule type" value="Genomic_DNA"/>
</dbReference>
<dbReference type="SUPFAM" id="SSF55961">
    <property type="entry name" value="Bet v1-like"/>
    <property type="match status" value="1"/>
</dbReference>
<comment type="caution">
    <text evidence="3">The sequence shown here is derived from an EMBL/GenBank/DDBJ whole genome shotgun (WGS) entry which is preliminary data.</text>
</comment>
<dbReference type="InterPro" id="IPR023393">
    <property type="entry name" value="START-like_dom_sf"/>
</dbReference>
<dbReference type="InterPro" id="IPR005031">
    <property type="entry name" value="COQ10_START"/>
</dbReference>
<proteinExistence type="predicted"/>
<dbReference type="PANTHER" id="PTHR33824">
    <property type="entry name" value="POLYKETIDE CYCLASE/DEHYDRASE AND LIPID TRANSPORT SUPERFAMILY PROTEIN"/>
    <property type="match status" value="1"/>
</dbReference>
<accession>A0ABX1RPK3</accession>
<dbReference type="Gene3D" id="3.30.530.20">
    <property type="match status" value="1"/>
</dbReference>
<name>A0ABX1RPK3_9PSEU</name>
<evidence type="ECO:0000313" key="4">
    <source>
        <dbReference type="Proteomes" id="UP001296706"/>
    </source>
</evidence>
<gene>
    <name evidence="3" type="ORF">HF577_30725</name>
</gene>
<evidence type="ECO:0000313" key="3">
    <source>
        <dbReference type="EMBL" id="NMH81454.1"/>
    </source>
</evidence>
<keyword evidence="4" id="KW-1185">Reference proteome</keyword>
<evidence type="ECO:0000259" key="2">
    <source>
        <dbReference type="Pfam" id="PF03364"/>
    </source>
</evidence>
<organism evidence="3 4">
    <name type="scientific">Pseudonocardia xinjiangensis</name>
    <dbReference type="NCBI Taxonomy" id="75289"/>
    <lineage>
        <taxon>Bacteria</taxon>
        <taxon>Bacillati</taxon>
        <taxon>Actinomycetota</taxon>
        <taxon>Actinomycetes</taxon>
        <taxon>Pseudonocardiales</taxon>
        <taxon>Pseudonocardiaceae</taxon>
        <taxon>Pseudonocardia</taxon>
    </lineage>
</organism>
<dbReference type="CDD" id="cd07817">
    <property type="entry name" value="SRPBCC_8"/>
    <property type="match status" value="1"/>
</dbReference>
<dbReference type="Pfam" id="PF03364">
    <property type="entry name" value="Polyketide_cyc"/>
    <property type="match status" value="1"/>
</dbReference>
<dbReference type="InterPro" id="IPR047137">
    <property type="entry name" value="ORF3"/>
</dbReference>
<reference evidence="3 4" key="1">
    <citation type="submission" date="2020-04" db="EMBL/GenBank/DDBJ databases">
        <authorList>
            <person name="Klaysubun C."/>
            <person name="Duangmal K."/>
            <person name="Lipun K."/>
        </authorList>
    </citation>
    <scope>NUCLEOTIDE SEQUENCE [LARGE SCALE GENOMIC DNA]</scope>
    <source>
        <strain evidence="3 4">JCM 11839</strain>
    </source>
</reference>
<dbReference type="PANTHER" id="PTHR33824:SF7">
    <property type="entry name" value="POLYKETIDE CYCLASE_DEHYDRASE AND LIPID TRANSPORT SUPERFAMILY PROTEIN"/>
    <property type="match status" value="1"/>
</dbReference>
<feature type="region of interest" description="Disordered" evidence="1">
    <location>
        <begin position="260"/>
        <end position="289"/>
    </location>
</feature>
<feature type="domain" description="Coenzyme Q-binding protein COQ10 START" evidence="2">
    <location>
        <begin position="125"/>
        <end position="249"/>
    </location>
</feature>
<sequence length="289" mass="30365">MFSLGLGSAQVGAPGAVAQLVGADDSPTSRLVTRWACGVRELAAGLGVGSSSAPGPWLWARVAGDVVDLALLGTVAARHPARRTRTLAAAAAVLGVAAADVATARRATGGGLRSDELSVQAAITVNRPVGEVFDYWHDLTNLPRFMAHLEDVTLLGSDRSRWTAKAPAGVEVTWEAEITAHTAEELIAWRSVEGSAVATTGRVRFQPAPGDRGTEVHVAIEYRPPAGRLGSTVAKMFGESPDQQIHDDLRRFKQVLETGEVVLSDGSPEGTTASRQLRQRPAQPLSPSS</sequence>
<dbReference type="Proteomes" id="UP001296706">
    <property type="component" value="Unassembled WGS sequence"/>
</dbReference>
<protein>
    <submittedName>
        <fullName evidence="3">SRPBCC family protein</fullName>
    </submittedName>
</protein>